<dbReference type="EMBL" id="CP002454">
    <property type="protein sequence ID" value="ADV65750.1"/>
    <property type="molecule type" value="Genomic_DNA"/>
</dbReference>
<dbReference type="HOGENOM" id="CLU_097806_3_5_0"/>
<evidence type="ECO:0000313" key="6">
    <source>
        <dbReference type="Proteomes" id="UP000008635"/>
    </source>
</evidence>
<dbReference type="SMART" id="SM00418">
    <property type="entry name" value="HTH_ARSR"/>
    <property type="match status" value="1"/>
</dbReference>
<dbReference type="PROSITE" id="PS50987">
    <property type="entry name" value="HTH_ARSR_2"/>
    <property type="match status" value="1"/>
</dbReference>
<dbReference type="InterPro" id="IPR036390">
    <property type="entry name" value="WH_DNA-bd_sf"/>
</dbReference>
<dbReference type="PANTHER" id="PTHR33154">
    <property type="entry name" value="TRANSCRIPTIONAL REGULATOR, ARSR FAMILY"/>
    <property type="match status" value="1"/>
</dbReference>
<gene>
    <name evidence="5" type="ordered locus">Deima_0086</name>
</gene>
<feature type="domain" description="HTH arsR-type" evidence="4">
    <location>
        <begin position="1"/>
        <end position="95"/>
    </location>
</feature>
<dbReference type="InterPro" id="IPR011991">
    <property type="entry name" value="ArsR-like_HTH"/>
</dbReference>
<dbReference type="InterPro" id="IPR001845">
    <property type="entry name" value="HTH_ArsR_DNA-bd_dom"/>
</dbReference>
<dbReference type="PRINTS" id="PR00778">
    <property type="entry name" value="HTHARSR"/>
</dbReference>
<dbReference type="GO" id="GO:0003677">
    <property type="term" value="F:DNA binding"/>
    <property type="evidence" value="ECO:0007669"/>
    <property type="project" value="UniProtKB-KW"/>
</dbReference>
<dbReference type="RefSeq" id="WP_013555255.1">
    <property type="nucleotide sequence ID" value="NC_014958.1"/>
</dbReference>
<dbReference type="GO" id="GO:0003700">
    <property type="term" value="F:DNA-binding transcription factor activity"/>
    <property type="evidence" value="ECO:0007669"/>
    <property type="project" value="InterPro"/>
</dbReference>
<sequence length="106" mass="11593">MTATDAAGALMRLKALAHDTRYDTLRLLARGEHCVCDLEAALGLPQSRVSYHLGVLREAGLVVSEPRGKNVYYRLARGPLYRLGGDVLTELLAREGDVTHQTESVC</sequence>
<dbReference type="Proteomes" id="UP000008635">
    <property type="component" value="Chromosome"/>
</dbReference>
<dbReference type="OrthoDB" id="9798835at2"/>
<keyword evidence="3" id="KW-0804">Transcription</keyword>
<dbReference type="STRING" id="709986.Deima_0086"/>
<reference evidence="6" key="2">
    <citation type="submission" date="2011-01" db="EMBL/GenBank/DDBJ databases">
        <title>The complete genome of Deinococcus maricopensis DSM 21211.</title>
        <authorList>
            <consortium name="US DOE Joint Genome Institute (JGI-PGF)"/>
            <person name="Lucas S."/>
            <person name="Copeland A."/>
            <person name="Lapidus A."/>
            <person name="Goodwin L."/>
            <person name="Pitluck S."/>
            <person name="Kyrpides N."/>
            <person name="Mavromatis K."/>
            <person name="Pagani I."/>
            <person name="Ivanova N."/>
            <person name="Ovchinnikova G."/>
            <person name="Zeytun A."/>
            <person name="Detter J.C."/>
            <person name="Han C."/>
            <person name="Land M."/>
            <person name="Hauser L."/>
            <person name="Markowitz V."/>
            <person name="Cheng J.-F."/>
            <person name="Hugenholtz P."/>
            <person name="Woyke T."/>
            <person name="Wu D."/>
            <person name="Pukall R."/>
            <person name="Gehrich-Schroeter G."/>
            <person name="Brambilla E."/>
            <person name="Klenk H.-P."/>
            <person name="Eisen J.A."/>
        </authorList>
    </citation>
    <scope>NUCLEOTIDE SEQUENCE [LARGE SCALE GENOMIC DNA]</scope>
    <source>
        <strain evidence="6">DSM 21211 / LMG 22137 / NRRL B-23946 / LB-34</strain>
    </source>
</reference>
<evidence type="ECO:0000256" key="2">
    <source>
        <dbReference type="ARBA" id="ARBA00023125"/>
    </source>
</evidence>
<reference evidence="5 6" key="1">
    <citation type="journal article" date="2011" name="Stand. Genomic Sci.">
        <title>Complete genome sequence of Deinococcus maricopensis type strain (LB-34).</title>
        <authorList>
            <person name="Pukall R."/>
            <person name="Zeytun A."/>
            <person name="Lucas S."/>
            <person name="Lapidus A."/>
            <person name="Hammon N."/>
            <person name="Deshpande S."/>
            <person name="Nolan M."/>
            <person name="Cheng J.F."/>
            <person name="Pitluck S."/>
            <person name="Liolios K."/>
            <person name="Pagani I."/>
            <person name="Mikhailova N."/>
            <person name="Ivanova N."/>
            <person name="Mavromatis K."/>
            <person name="Pati A."/>
            <person name="Tapia R."/>
            <person name="Han C."/>
            <person name="Goodwin L."/>
            <person name="Chen A."/>
            <person name="Palaniappan K."/>
            <person name="Land M."/>
            <person name="Hauser L."/>
            <person name="Chang Y.J."/>
            <person name="Jeffries C.D."/>
            <person name="Brambilla E.M."/>
            <person name="Rohde M."/>
            <person name="Goker M."/>
            <person name="Detter J.C."/>
            <person name="Woyke T."/>
            <person name="Bristow J."/>
            <person name="Eisen J.A."/>
            <person name="Markowitz V."/>
            <person name="Hugenholtz P."/>
            <person name="Kyrpides N.C."/>
            <person name="Klenk H.P."/>
        </authorList>
    </citation>
    <scope>NUCLEOTIDE SEQUENCE [LARGE SCALE GENOMIC DNA]</scope>
    <source>
        <strain evidence="6">DSM 21211 / LMG 22137 / NRRL B-23946 / LB-34</strain>
    </source>
</reference>
<dbReference type="eggNOG" id="COG0640">
    <property type="taxonomic scope" value="Bacteria"/>
</dbReference>
<evidence type="ECO:0000313" key="5">
    <source>
        <dbReference type="EMBL" id="ADV65750.1"/>
    </source>
</evidence>
<dbReference type="NCBIfam" id="NF033788">
    <property type="entry name" value="HTH_metalloreg"/>
    <property type="match status" value="1"/>
</dbReference>
<name>E8U312_DEIML</name>
<evidence type="ECO:0000256" key="3">
    <source>
        <dbReference type="ARBA" id="ARBA00023163"/>
    </source>
</evidence>
<dbReference type="InterPro" id="IPR036388">
    <property type="entry name" value="WH-like_DNA-bd_sf"/>
</dbReference>
<accession>E8U312</accession>
<dbReference type="AlphaFoldDB" id="E8U312"/>
<proteinExistence type="predicted"/>
<organism evidence="5 6">
    <name type="scientific">Deinococcus maricopensis (strain DSM 21211 / LMG 22137 / NRRL B-23946 / LB-34)</name>
    <dbReference type="NCBI Taxonomy" id="709986"/>
    <lineage>
        <taxon>Bacteria</taxon>
        <taxon>Thermotogati</taxon>
        <taxon>Deinococcota</taxon>
        <taxon>Deinococci</taxon>
        <taxon>Deinococcales</taxon>
        <taxon>Deinococcaceae</taxon>
        <taxon>Deinococcus</taxon>
    </lineage>
</organism>
<keyword evidence="2" id="KW-0238">DNA-binding</keyword>
<dbReference type="PANTHER" id="PTHR33154:SF18">
    <property type="entry name" value="ARSENICAL RESISTANCE OPERON REPRESSOR"/>
    <property type="match status" value="1"/>
</dbReference>
<dbReference type="InterPro" id="IPR051081">
    <property type="entry name" value="HTH_MetalResp_TranReg"/>
</dbReference>
<keyword evidence="6" id="KW-1185">Reference proteome</keyword>
<dbReference type="CDD" id="cd00090">
    <property type="entry name" value="HTH_ARSR"/>
    <property type="match status" value="1"/>
</dbReference>
<evidence type="ECO:0000259" key="4">
    <source>
        <dbReference type="PROSITE" id="PS50987"/>
    </source>
</evidence>
<evidence type="ECO:0000256" key="1">
    <source>
        <dbReference type="ARBA" id="ARBA00023015"/>
    </source>
</evidence>
<dbReference type="SUPFAM" id="SSF46785">
    <property type="entry name" value="Winged helix' DNA-binding domain"/>
    <property type="match status" value="1"/>
</dbReference>
<protein>
    <submittedName>
        <fullName evidence="5">Transcriptional regulator, ArsR family</fullName>
    </submittedName>
</protein>
<keyword evidence="1" id="KW-0805">Transcription regulation</keyword>
<dbReference type="Pfam" id="PF01022">
    <property type="entry name" value="HTH_5"/>
    <property type="match status" value="1"/>
</dbReference>
<dbReference type="Gene3D" id="1.10.10.10">
    <property type="entry name" value="Winged helix-like DNA-binding domain superfamily/Winged helix DNA-binding domain"/>
    <property type="match status" value="1"/>
</dbReference>
<dbReference type="KEGG" id="dmr:Deima_0086"/>